<dbReference type="Proteomes" id="UP000007802">
    <property type="component" value="Unassembled WGS sequence"/>
</dbReference>
<evidence type="ECO:0000256" key="1">
    <source>
        <dbReference type="SAM" id="MobiDB-lite"/>
    </source>
</evidence>
<sequence length="53" mass="6158">ESAVFKSAATKPAQNSERTEKNTAHTSIHKKVKEKMQKEKNFQIFSNRRLILK</sequence>
<proteinExistence type="predicted"/>
<feature type="region of interest" description="Disordered" evidence="1">
    <location>
        <begin position="1"/>
        <end position="35"/>
    </location>
</feature>
<name>A0A0J9EQR2_AJEDA</name>
<feature type="non-terminal residue" evidence="2">
    <location>
        <position position="53"/>
    </location>
</feature>
<feature type="non-terminal residue" evidence="2">
    <location>
        <position position="1"/>
    </location>
</feature>
<dbReference type="EMBL" id="GG749473">
    <property type="protein sequence ID" value="KMW68402.1"/>
    <property type="molecule type" value="Genomic_DNA"/>
</dbReference>
<protein>
    <submittedName>
        <fullName evidence="2">Uncharacterized protein</fullName>
    </submittedName>
</protein>
<dbReference type="AlphaFoldDB" id="A0A0J9EQR2"/>
<organism evidence="2">
    <name type="scientific">Ajellomyces dermatitidis (strain ATCC 18188 / CBS 674.68)</name>
    <name type="common">Blastomyces dermatitidis</name>
    <dbReference type="NCBI Taxonomy" id="653446"/>
    <lineage>
        <taxon>Eukaryota</taxon>
        <taxon>Fungi</taxon>
        <taxon>Dikarya</taxon>
        <taxon>Ascomycota</taxon>
        <taxon>Pezizomycotina</taxon>
        <taxon>Eurotiomycetes</taxon>
        <taxon>Eurotiomycetidae</taxon>
        <taxon>Onygenales</taxon>
        <taxon>Ajellomycetaceae</taxon>
        <taxon>Blastomyces</taxon>
    </lineage>
</organism>
<reference evidence="2" key="1">
    <citation type="submission" date="2010-03" db="EMBL/GenBank/DDBJ databases">
        <title>Annotation of Blastomyces dermatitidis strain ATCC 18188.</title>
        <authorList>
            <consortium name="The Broad Institute Genome Sequencing Platform"/>
            <consortium name="Broad Institute Genome Sequencing Center for Infectious Disease."/>
            <person name="Cuomo C."/>
            <person name="Klein B."/>
            <person name="Sullivan T."/>
            <person name="Heitman J."/>
            <person name="Young S."/>
            <person name="Zeng Q."/>
            <person name="Gargeya S."/>
            <person name="Alvarado L."/>
            <person name="Berlin A.M."/>
            <person name="Chapman S.B."/>
            <person name="Chen Z."/>
            <person name="Freedman E."/>
            <person name="Gellesch M."/>
            <person name="Goldberg J."/>
            <person name="Griggs A."/>
            <person name="Gujja S."/>
            <person name="Heilman E."/>
            <person name="Heiman D."/>
            <person name="Howarth C."/>
            <person name="Mehta T."/>
            <person name="Neiman D."/>
            <person name="Pearson M."/>
            <person name="Roberts A."/>
            <person name="Saif S."/>
            <person name="Shea T."/>
            <person name="Shenoy N."/>
            <person name="Sisk P."/>
            <person name="Stolte C."/>
            <person name="Sykes S."/>
            <person name="White J."/>
            <person name="Yandava C."/>
            <person name="Haas B."/>
            <person name="Nusbaum C."/>
            <person name="Birren B."/>
        </authorList>
    </citation>
    <scope>NUCLEOTIDE SEQUENCE</scope>
    <source>
        <strain evidence="2">ATCC 18188</strain>
    </source>
</reference>
<accession>A0A0J9EQR2</accession>
<evidence type="ECO:0000313" key="2">
    <source>
        <dbReference type="EMBL" id="KMW68402.1"/>
    </source>
</evidence>
<gene>
    <name evidence="2" type="ORF">BDDG_12800</name>
</gene>